<reference evidence="1" key="1">
    <citation type="submission" date="2021-02" db="EMBL/GenBank/DDBJ databases">
        <authorList>
            <person name="Syme A R."/>
            <person name="Syme A R."/>
            <person name="Moolhuijzen P."/>
        </authorList>
    </citation>
    <scope>NUCLEOTIDE SEQUENCE</scope>
    <source>
        <strain evidence="1">W1-1</strain>
    </source>
</reference>
<organism evidence="1 2">
    <name type="scientific">Pyrenophora teres f. teres</name>
    <dbReference type="NCBI Taxonomy" id="97479"/>
    <lineage>
        <taxon>Eukaryota</taxon>
        <taxon>Fungi</taxon>
        <taxon>Dikarya</taxon>
        <taxon>Ascomycota</taxon>
        <taxon>Pezizomycotina</taxon>
        <taxon>Dothideomycetes</taxon>
        <taxon>Pleosporomycetidae</taxon>
        <taxon>Pleosporales</taxon>
        <taxon>Pleosporineae</taxon>
        <taxon>Pleosporaceae</taxon>
        <taxon>Pyrenophora</taxon>
    </lineage>
</organism>
<dbReference type="Proteomes" id="UP000472372">
    <property type="component" value="Chromosome 1"/>
</dbReference>
<gene>
    <name evidence="1" type="ORF">PTTW11_00311</name>
</gene>
<evidence type="ECO:0000313" key="2">
    <source>
        <dbReference type="Proteomes" id="UP000472372"/>
    </source>
</evidence>
<sequence length="185" mass="20086">MSSQVVLVLDRFPQENIHSEYGAVTVKTIMATVTMSASNPSSDQSAISVTKAVLHCSGILDSHTIIIDDPSLLSMFVVQGKTVGIDLNCFDQLVPVFGLVPARSVPSKSNKQTIYEDFEILRNAWKICRLVWGYRADMDKLNKRWALPSGTATTRLPHPIPSESTAAGLSIDSSEIPLSVSPNGQ</sequence>
<evidence type="ECO:0000313" key="1">
    <source>
        <dbReference type="EMBL" id="CAE6996271.1"/>
    </source>
</evidence>
<dbReference type="AlphaFoldDB" id="A0A6S6VFD8"/>
<dbReference type="EMBL" id="HG992977">
    <property type="protein sequence ID" value="CAE6996271.1"/>
    <property type="molecule type" value="Genomic_DNA"/>
</dbReference>
<protein>
    <submittedName>
        <fullName evidence="1">Uncharacterized protein</fullName>
    </submittedName>
</protein>
<accession>A0A6S6VFD8</accession>
<proteinExistence type="predicted"/>
<name>A0A6S6VFD8_9PLEO</name>